<proteinExistence type="predicted"/>
<dbReference type="OrthoDB" id="5491608at2"/>
<evidence type="ECO:0000313" key="2">
    <source>
        <dbReference type="Proteomes" id="UP000032515"/>
    </source>
</evidence>
<name>A0A0D7EM45_RHOPL</name>
<protein>
    <submittedName>
        <fullName evidence="1">Hydroxyneurosporene synthase</fullName>
    </submittedName>
</protein>
<dbReference type="SUPFAM" id="SSF159245">
    <property type="entry name" value="AttH-like"/>
    <property type="match status" value="1"/>
</dbReference>
<reference evidence="1 2" key="1">
    <citation type="submission" date="2014-11" db="EMBL/GenBank/DDBJ databases">
        <title>Genomics and ecophysiology of heterotrophic nitrogen fixing bacteria isolated from estuarine surface water.</title>
        <authorList>
            <person name="Bentzon-Tilia M."/>
            <person name="Severin I."/>
            <person name="Hansen L.H."/>
            <person name="Riemann L."/>
        </authorList>
    </citation>
    <scope>NUCLEOTIDE SEQUENCE [LARGE SCALE GENOMIC DNA]</scope>
    <source>
        <strain evidence="1 2">BAL398</strain>
    </source>
</reference>
<sequence length="317" mass="35678">MIPWPNETDERRAGFNLDVPRNGYAWWYIDALSDDGREGLTIIAFVGSVFSPYYAFARRKGAADPMNHCALNVALYRPGGNRWTMTERARGRVARTVNALLVGPSDLSWDGTALTININEVSAPVPGRIRGRVRVLPSAINSQCFVLNADGNHRWWPIAPCARVEVEMAQPSLRWQGEGYLDTNAGDAPIETGFRDWEWSRGALRDGTAILYEAERRDGSRFDLAVTFDAKGNMQPFERPQLVPLARSGWRVNRNARSDNGARVVKTLEDAPFYTRSVVATTLLGEKVTLMHESLSLDRFKLPVVQAMLPFRMPRRR</sequence>
<gene>
    <name evidence="1" type="ORF">OO17_14435</name>
</gene>
<organism evidence="1 2">
    <name type="scientific">Rhodopseudomonas palustris</name>
    <dbReference type="NCBI Taxonomy" id="1076"/>
    <lineage>
        <taxon>Bacteria</taxon>
        <taxon>Pseudomonadati</taxon>
        <taxon>Pseudomonadota</taxon>
        <taxon>Alphaproteobacteria</taxon>
        <taxon>Hyphomicrobiales</taxon>
        <taxon>Nitrobacteraceae</taxon>
        <taxon>Rhodopseudomonas</taxon>
    </lineage>
</organism>
<dbReference type="Proteomes" id="UP000032515">
    <property type="component" value="Unassembled WGS sequence"/>
</dbReference>
<comment type="caution">
    <text evidence="1">The sequence shown here is derived from an EMBL/GenBank/DDBJ whole genome shotgun (WGS) entry which is preliminary data.</text>
</comment>
<dbReference type="PATRIC" id="fig|1076.23.peg.3016"/>
<dbReference type="RefSeq" id="WP_044412067.1">
    <property type="nucleotide sequence ID" value="NZ_JXXE01000286.1"/>
</dbReference>
<dbReference type="CDD" id="cd21471">
    <property type="entry name" value="CrtC-like"/>
    <property type="match status" value="1"/>
</dbReference>
<accession>A0A0D7EM45</accession>
<evidence type="ECO:0000313" key="1">
    <source>
        <dbReference type="EMBL" id="KIZ41706.1"/>
    </source>
</evidence>
<dbReference type="EMBL" id="JXXE01000286">
    <property type="protein sequence ID" value="KIZ41706.1"/>
    <property type="molecule type" value="Genomic_DNA"/>
</dbReference>
<dbReference type="AlphaFoldDB" id="A0A0D7EM45"/>